<dbReference type="InterPro" id="IPR056146">
    <property type="entry name" value="DUF7729"/>
</dbReference>
<name>A0A9N8Z3F4_9GLOM</name>
<dbReference type="Proteomes" id="UP000789759">
    <property type="component" value="Unassembled WGS sequence"/>
</dbReference>
<keyword evidence="1" id="KW-0732">Signal</keyword>
<comment type="caution">
    <text evidence="3">The sequence shown here is derived from an EMBL/GenBank/DDBJ whole genome shotgun (WGS) entry which is preliminary data.</text>
</comment>
<evidence type="ECO:0000259" key="2">
    <source>
        <dbReference type="Pfam" id="PF24855"/>
    </source>
</evidence>
<dbReference type="PANTHER" id="PTHR34862">
    <property type="entry name" value="SPARK DOMAIN-CONTAINING PROTEIN"/>
    <property type="match status" value="1"/>
</dbReference>
<dbReference type="PANTHER" id="PTHR34862:SF1">
    <property type="entry name" value="SPARK DOMAIN-CONTAINING PROTEIN"/>
    <property type="match status" value="1"/>
</dbReference>
<reference evidence="3" key="1">
    <citation type="submission" date="2021-06" db="EMBL/GenBank/DDBJ databases">
        <authorList>
            <person name="Kallberg Y."/>
            <person name="Tangrot J."/>
            <person name="Rosling A."/>
        </authorList>
    </citation>
    <scope>NUCLEOTIDE SEQUENCE</scope>
    <source>
        <strain evidence="3">FL966</strain>
    </source>
</reference>
<accession>A0A9N8Z3F4</accession>
<dbReference type="AlphaFoldDB" id="A0A9N8Z3F4"/>
<feature type="chain" id="PRO_5040415502" evidence="1">
    <location>
        <begin position="26"/>
        <end position="382"/>
    </location>
</feature>
<dbReference type="Pfam" id="PF24855">
    <property type="entry name" value="DUF7729"/>
    <property type="match status" value="1"/>
</dbReference>
<gene>
    <name evidence="3" type="ORF">CPELLU_LOCUS1060</name>
</gene>
<evidence type="ECO:0000256" key="1">
    <source>
        <dbReference type="SAM" id="SignalP"/>
    </source>
</evidence>
<evidence type="ECO:0000313" key="4">
    <source>
        <dbReference type="Proteomes" id="UP000789759"/>
    </source>
</evidence>
<feature type="domain" description="DUF7729" evidence="2">
    <location>
        <begin position="36"/>
        <end position="177"/>
    </location>
</feature>
<dbReference type="OrthoDB" id="2536450at2759"/>
<proteinExistence type="predicted"/>
<organism evidence="3 4">
    <name type="scientific">Cetraspora pellucida</name>
    <dbReference type="NCBI Taxonomy" id="1433469"/>
    <lineage>
        <taxon>Eukaryota</taxon>
        <taxon>Fungi</taxon>
        <taxon>Fungi incertae sedis</taxon>
        <taxon>Mucoromycota</taxon>
        <taxon>Glomeromycotina</taxon>
        <taxon>Glomeromycetes</taxon>
        <taxon>Diversisporales</taxon>
        <taxon>Gigasporaceae</taxon>
        <taxon>Cetraspora</taxon>
    </lineage>
</organism>
<dbReference type="EMBL" id="CAJVQA010000362">
    <property type="protein sequence ID" value="CAG8470767.1"/>
    <property type="molecule type" value="Genomic_DNA"/>
</dbReference>
<feature type="signal peptide" evidence="1">
    <location>
        <begin position="1"/>
        <end position="25"/>
    </location>
</feature>
<sequence>MRDKLLIKFFISLFIITLLINLFQAQSVIDPNAYNLTALCAQYISSAADDKSLNNCIPIKSLELSLPLLFDKSSSNPTGKLNVLSQLVKDTCALKPCSNDVILQLLQTLKSQCSQDLESKNLIITTFFELFNYYDLVRDIICLRDSANKYNSFCVLETLVNIGNALNSTSSAPNNVNRRSPDNIVSKRCIQKTNIDNTNIEDLGGSTVITTRIFFSKVSNIPTSTASEIFGNSKTTSIAESTTMATTNNAISSSTPIPIPQSTFNAPQSISNDTCPPDMSLMSVMKPLLSLSSQVICTDCNKAIFTKILLYTKKAPTAFNCTPFGPIVSMAPAFFSQKCDPQFLDQNIPSSISSATSILEHVSFHELLGIGCLSLWFGNCLI</sequence>
<keyword evidence="4" id="KW-1185">Reference proteome</keyword>
<evidence type="ECO:0000313" key="3">
    <source>
        <dbReference type="EMBL" id="CAG8470767.1"/>
    </source>
</evidence>
<protein>
    <submittedName>
        <fullName evidence="3">19798_t:CDS:1</fullName>
    </submittedName>
</protein>